<dbReference type="HOGENOM" id="CLU_962050_0_0_0"/>
<dbReference type="InterPro" id="IPR019734">
    <property type="entry name" value="TPR_rpt"/>
</dbReference>
<keyword evidence="3" id="KW-1185">Reference proteome</keyword>
<reference evidence="2 3" key="1">
    <citation type="journal article" date="2012" name="Environ. Microbiol.">
        <title>Complete genome of Candidatus Chloracidobacterium thermophilum, a chlorophyll-based photoheterotroph belonging to the phylum Acidobacteria.</title>
        <authorList>
            <person name="Garcia Costas A.M."/>
            <person name="Liu Z."/>
            <person name="Tomsho L.P."/>
            <person name="Schuster S.C."/>
            <person name="Ward D.M."/>
            <person name="Bryant D.A."/>
        </authorList>
    </citation>
    <scope>NUCLEOTIDE SEQUENCE [LARGE SCALE GENOMIC DNA]</scope>
    <source>
        <strain evidence="2 3">B</strain>
    </source>
</reference>
<dbReference type="Gene3D" id="1.25.40.10">
    <property type="entry name" value="Tetratricopeptide repeat domain"/>
    <property type="match status" value="1"/>
</dbReference>
<dbReference type="AlphaFoldDB" id="G2LGE6"/>
<dbReference type="InterPro" id="IPR011990">
    <property type="entry name" value="TPR-like_helical_dom_sf"/>
</dbReference>
<evidence type="ECO:0000256" key="1">
    <source>
        <dbReference type="PROSITE-ProRule" id="PRU00339"/>
    </source>
</evidence>
<dbReference type="PROSITE" id="PS50005">
    <property type="entry name" value="TPR"/>
    <property type="match status" value="1"/>
</dbReference>
<organism evidence="2 3">
    <name type="scientific">Chloracidobacterium thermophilum (strain B)</name>
    <dbReference type="NCBI Taxonomy" id="981222"/>
    <lineage>
        <taxon>Bacteria</taxon>
        <taxon>Pseudomonadati</taxon>
        <taxon>Acidobacteriota</taxon>
        <taxon>Terriglobia</taxon>
        <taxon>Terriglobales</taxon>
        <taxon>Acidobacteriaceae</taxon>
        <taxon>Chloracidobacterium</taxon>
    </lineage>
</organism>
<feature type="repeat" description="TPR" evidence="1">
    <location>
        <begin position="46"/>
        <end position="79"/>
    </location>
</feature>
<accession>G2LGE6</accession>
<dbReference type="KEGG" id="ctm:Cabther_A0131"/>
<dbReference type="STRING" id="981222.Cabther_A0131"/>
<keyword evidence="1" id="KW-0802">TPR repeat</keyword>
<name>G2LGE6_CHLTF</name>
<dbReference type="EMBL" id="CP002514">
    <property type="protein sequence ID" value="AEP10906.1"/>
    <property type="molecule type" value="Genomic_DNA"/>
</dbReference>
<protein>
    <submittedName>
        <fullName evidence="2">Tetratricopeptide repeat protein</fullName>
    </submittedName>
</protein>
<evidence type="ECO:0000313" key="3">
    <source>
        <dbReference type="Proteomes" id="UP000006791"/>
    </source>
</evidence>
<dbReference type="SUPFAM" id="SSF48452">
    <property type="entry name" value="TPR-like"/>
    <property type="match status" value="1"/>
</dbReference>
<gene>
    <name evidence="2" type="ordered locus">Cabther_A0131</name>
</gene>
<sequence>MTPMTTQTLRDCWTWSSAWHRVLPLCGALTLAFGLAGCNLVNKFVAKDLLNEGARQYNKGHYEKAEKIFKEAIERDPDFLQAKLFYATAIRSRVNNEDGEEQIKTAKQAIEAYLELLKPENEKRLKERDRDQTYAFIADLYKTLDDQKSYQEWLKKRAELPNQKPTTKAECLYSIGVIYWNEATKISRKYETQVPGKLPEVAKPDKWKKEDIDALLQAVQTGLKYIEEAIAVDPRYANAYSYKSLLLKEQAKATADPKVVNQLEQAAQEAVEKFQELNRQAAAELSGSS</sequence>
<proteinExistence type="predicted"/>
<evidence type="ECO:0000313" key="2">
    <source>
        <dbReference type="EMBL" id="AEP10906.1"/>
    </source>
</evidence>
<dbReference type="Proteomes" id="UP000006791">
    <property type="component" value="Chromosome 1"/>
</dbReference>